<accession>A0A0E0BZL4</accession>
<dbReference type="Gramene" id="OMERI01G08500.1">
    <property type="protein sequence ID" value="OMERI01G08500.1"/>
    <property type="gene ID" value="OMERI01G08500"/>
</dbReference>
<protein>
    <submittedName>
        <fullName evidence="1">Uncharacterized protein</fullName>
    </submittedName>
</protein>
<reference evidence="1" key="1">
    <citation type="submission" date="2015-04" db="UniProtKB">
        <authorList>
            <consortium name="EnsemblPlants"/>
        </authorList>
    </citation>
    <scope>IDENTIFICATION</scope>
</reference>
<evidence type="ECO:0000313" key="2">
    <source>
        <dbReference type="Proteomes" id="UP000008021"/>
    </source>
</evidence>
<proteinExistence type="predicted"/>
<dbReference type="EnsemblPlants" id="OMERI01G08500.1">
    <property type="protein sequence ID" value="OMERI01G08500.1"/>
    <property type="gene ID" value="OMERI01G08500"/>
</dbReference>
<evidence type="ECO:0000313" key="1">
    <source>
        <dbReference type="EnsemblPlants" id="OMERI01G08500.1"/>
    </source>
</evidence>
<organism evidence="1">
    <name type="scientific">Oryza meridionalis</name>
    <dbReference type="NCBI Taxonomy" id="40149"/>
    <lineage>
        <taxon>Eukaryota</taxon>
        <taxon>Viridiplantae</taxon>
        <taxon>Streptophyta</taxon>
        <taxon>Embryophyta</taxon>
        <taxon>Tracheophyta</taxon>
        <taxon>Spermatophyta</taxon>
        <taxon>Magnoliopsida</taxon>
        <taxon>Liliopsida</taxon>
        <taxon>Poales</taxon>
        <taxon>Poaceae</taxon>
        <taxon>BOP clade</taxon>
        <taxon>Oryzoideae</taxon>
        <taxon>Oryzeae</taxon>
        <taxon>Oryzinae</taxon>
        <taxon>Oryza</taxon>
    </lineage>
</organism>
<reference evidence="1" key="2">
    <citation type="submission" date="2018-05" db="EMBL/GenBank/DDBJ databases">
        <title>OmerRS3 (Oryza meridionalis Reference Sequence Version 3).</title>
        <authorList>
            <person name="Zhang J."/>
            <person name="Kudrna D."/>
            <person name="Lee S."/>
            <person name="Talag J."/>
            <person name="Welchert J."/>
            <person name="Wing R.A."/>
        </authorList>
    </citation>
    <scope>NUCLEOTIDE SEQUENCE [LARGE SCALE GENOMIC DNA]</scope>
    <source>
        <strain evidence="1">cv. OR44</strain>
    </source>
</reference>
<keyword evidence="2" id="KW-1185">Reference proteome</keyword>
<dbReference type="eggNOG" id="KOG0355">
    <property type="taxonomic scope" value="Eukaryota"/>
</dbReference>
<dbReference type="HOGENOM" id="CLU_728405_0_0_1"/>
<dbReference type="Proteomes" id="UP000008021">
    <property type="component" value="Chromosome 1"/>
</dbReference>
<dbReference type="AlphaFoldDB" id="A0A0E0BZL4"/>
<sequence length="380" mass="42891">MALNNTTSDIIRAFIYPRLPACIVQRTRLLAREWNQAYLDGVGDGGSLNAAQPATGGTHSVGFLLQTDAVQAQASDGLSNQRSFPRMDEQFDGRDAAIVATCSGVHLLSLSNPVQMCLWNPMVNQELYIHPPDLEANTGPPGLCVEVMNGEAISPRYWIAIPAEHVSHPALADWDIRPPRFQVWDSAMEGWSVHQTANQFWSNRPRNAVTIDNTMYYKISAGEIVFYKHREAPPHRVGTIVLPYQASPVCQPDWLMCEWKGCLGLLVPVEDGKVLVFTLEEGNLWNHLTTIDIVPIVNRNRSAFLSRSIGTRRIRGEEAPNALHTMNLVGFADPGWLLIWQRNGYLRIFLSNQTAKRLSIQREDINWRFWSLRSSFIRLY</sequence>
<name>A0A0E0BZL4_9ORYZ</name>